<reference evidence="1 2" key="1">
    <citation type="submission" date="2016-10" db="EMBL/GenBank/DDBJ databases">
        <authorList>
            <person name="Varghese N."/>
            <person name="Submissions S."/>
        </authorList>
    </citation>
    <scope>NUCLEOTIDE SEQUENCE [LARGE SCALE GENOMIC DNA]</scope>
    <source>
        <strain evidence="1 2">TC-13</strain>
    </source>
</reference>
<comment type="caution">
    <text evidence="1">The sequence shown here is derived from an EMBL/GenBank/DDBJ whole genome shotgun (WGS) entry which is preliminary data.</text>
</comment>
<dbReference type="EMBL" id="FOEL01000028">
    <property type="protein sequence ID" value="SER82986.1"/>
    <property type="molecule type" value="Genomic_DNA"/>
</dbReference>
<organism evidence="1 2">
    <name type="scientific">Lysinibacillus fusiformis</name>
    <dbReference type="NCBI Taxonomy" id="28031"/>
    <lineage>
        <taxon>Bacteria</taxon>
        <taxon>Bacillati</taxon>
        <taxon>Bacillota</taxon>
        <taxon>Bacilli</taxon>
        <taxon>Bacillales</taxon>
        <taxon>Bacillaceae</taxon>
        <taxon>Lysinibacillus</taxon>
    </lineage>
</organism>
<protein>
    <submittedName>
        <fullName evidence="1">Uncharacterized protein</fullName>
    </submittedName>
</protein>
<evidence type="ECO:0000313" key="2">
    <source>
        <dbReference type="Proteomes" id="UP000199410"/>
    </source>
</evidence>
<dbReference type="RefSeq" id="WP_089987324.1">
    <property type="nucleotide sequence ID" value="NZ_FMVP01000028.1"/>
</dbReference>
<dbReference type="Proteomes" id="UP000199410">
    <property type="component" value="Unassembled WGS sequence"/>
</dbReference>
<evidence type="ECO:0000313" key="1">
    <source>
        <dbReference type="EMBL" id="SER82986.1"/>
    </source>
</evidence>
<name>A0A1H9SD63_9BACI</name>
<dbReference type="AlphaFoldDB" id="A0A1H9SD63"/>
<accession>A0A1H9SD63</accession>
<sequence length="212" mass="25551">MNKEKIKPIIVPTYTEEKASKKSFLKKFPYFQKNKTPRKKVERKSHVLRKTPIIMPFLDITEEHIVMKKYFMDIFQITTNDLHSLTDTDITIKLLEKARFYRSSASQHKVVGLNFPANTEKQRLYWERKKERTTDPLRIRFINRKLFELEFIARERTNREFFLFVYAESSQTLEDEKKQVVRGMRQSFPLQTLSNEKKQDILFMMSNQNSKL</sequence>
<proteinExistence type="predicted"/>
<gene>
    <name evidence="1" type="ORF">SAMN02787113_04685</name>
</gene>